<gene>
    <name evidence="2" type="ORF">FJW01_07010</name>
</gene>
<dbReference type="Pfam" id="PF11143">
    <property type="entry name" value="DUF2919"/>
    <property type="match status" value="1"/>
</dbReference>
<dbReference type="EMBL" id="VHJA01000049">
    <property type="protein sequence ID" value="TPV43259.1"/>
    <property type="molecule type" value="Genomic_DNA"/>
</dbReference>
<dbReference type="AlphaFoldDB" id="A0A506QBQ2"/>
<feature type="transmembrane region" description="Helical" evidence="1">
    <location>
        <begin position="63"/>
        <end position="82"/>
    </location>
</feature>
<dbReference type="RefSeq" id="WP_140916982.1">
    <property type="nucleotide sequence ID" value="NZ_CP071405.1"/>
</dbReference>
<keyword evidence="1" id="KW-1133">Transmembrane helix</keyword>
<feature type="transmembrane region" description="Helical" evidence="1">
    <location>
        <begin position="94"/>
        <end position="111"/>
    </location>
</feature>
<evidence type="ECO:0000256" key="1">
    <source>
        <dbReference type="SAM" id="Phobius"/>
    </source>
</evidence>
<evidence type="ECO:0000313" key="3">
    <source>
        <dbReference type="Proteomes" id="UP000317747"/>
    </source>
</evidence>
<organism evidence="2 3">
    <name type="scientific">Pantoea deleyi</name>
    <dbReference type="NCBI Taxonomy" id="470932"/>
    <lineage>
        <taxon>Bacteria</taxon>
        <taxon>Pseudomonadati</taxon>
        <taxon>Pseudomonadota</taxon>
        <taxon>Gammaproteobacteria</taxon>
        <taxon>Enterobacterales</taxon>
        <taxon>Erwiniaceae</taxon>
        <taxon>Pantoea</taxon>
    </lineage>
</organism>
<accession>A0A506QBQ2</accession>
<name>A0A506QBQ2_9GAMM</name>
<keyword evidence="1" id="KW-0472">Membrane</keyword>
<keyword evidence="1" id="KW-0812">Transmembrane</keyword>
<protein>
    <submittedName>
        <fullName evidence="2">DUF2919 domain-containing protein</fullName>
    </submittedName>
</protein>
<feature type="transmembrane region" description="Helical" evidence="1">
    <location>
        <begin position="24"/>
        <end position="43"/>
    </location>
</feature>
<dbReference type="Proteomes" id="UP000317747">
    <property type="component" value="Unassembled WGS sequence"/>
</dbReference>
<dbReference type="OrthoDB" id="6314776at2"/>
<keyword evidence="3" id="KW-1185">Reference proteome</keyword>
<dbReference type="InterPro" id="IPR021318">
    <property type="entry name" value="DUF2919"/>
</dbReference>
<comment type="caution">
    <text evidence="2">The sequence shown here is derived from an EMBL/GenBank/DDBJ whole genome shotgun (WGS) entry which is preliminary data.</text>
</comment>
<reference evidence="2 3" key="1">
    <citation type="submission" date="2019-06" db="EMBL/GenBank/DDBJ databases">
        <title>Taxogenomics and systematics of the genus Pantoea.</title>
        <authorList>
            <person name="Tambong J.T."/>
        </authorList>
    </citation>
    <scope>NUCLEOTIDE SEQUENCE [LARGE SCALE GENOMIC DNA]</scope>
    <source>
        <strain evidence="2 3">LMG 24200</strain>
    </source>
</reference>
<sequence length="155" mass="18037">MSTKPSPRYLPDEYDARGQLRLPFLFWLILLLQARTWLLLVMAGASRQQGNDLLALFYPDRQAFWIGLALGLPALAGLLLTGYRLRLPRLWQHWRSVLSLSLLVNLIWQTMQFVQGDLLSSPLPLMLTLFDLLALLWLHFSQRCRDCFLPEHHLN</sequence>
<feature type="transmembrane region" description="Helical" evidence="1">
    <location>
        <begin position="123"/>
        <end position="140"/>
    </location>
</feature>
<proteinExistence type="predicted"/>
<evidence type="ECO:0000313" key="2">
    <source>
        <dbReference type="EMBL" id="TPV43259.1"/>
    </source>
</evidence>